<dbReference type="AlphaFoldDB" id="A0AAU2GVL1"/>
<gene>
    <name evidence="1" type="ORF">OHV25_05655</name>
</gene>
<sequence length="61" mass="6354">MPVPEPNVYRHDRKSRALSTLAGEIDLLHVLPAPPNPTGPRPGAVSRQPVPVAIAGAGGVR</sequence>
<proteinExistence type="predicted"/>
<dbReference type="EMBL" id="CP108253">
    <property type="protein sequence ID" value="WTU39099.1"/>
    <property type="molecule type" value="Genomic_DNA"/>
</dbReference>
<accession>A0AAU2GVL1</accession>
<organism evidence="1">
    <name type="scientific">Streptomyces sp. NBC_00060</name>
    <dbReference type="NCBI Taxonomy" id="2975636"/>
    <lineage>
        <taxon>Bacteria</taxon>
        <taxon>Bacillati</taxon>
        <taxon>Actinomycetota</taxon>
        <taxon>Actinomycetes</taxon>
        <taxon>Kitasatosporales</taxon>
        <taxon>Streptomycetaceae</taxon>
        <taxon>Streptomyces</taxon>
    </lineage>
</organism>
<name>A0AAU2GVL1_9ACTN</name>
<protein>
    <submittedName>
        <fullName evidence="1">Uncharacterized protein</fullName>
    </submittedName>
</protein>
<evidence type="ECO:0000313" key="1">
    <source>
        <dbReference type="EMBL" id="WTU39099.1"/>
    </source>
</evidence>
<reference evidence="1" key="1">
    <citation type="submission" date="2022-10" db="EMBL/GenBank/DDBJ databases">
        <title>The complete genomes of actinobacterial strains from the NBC collection.</title>
        <authorList>
            <person name="Joergensen T.S."/>
            <person name="Alvarez Arevalo M."/>
            <person name="Sterndorff E.B."/>
            <person name="Faurdal D."/>
            <person name="Vuksanovic O."/>
            <person name="Mourched A.-S."/>
            <person name="Charusanti P."/>
            <person name="Shaw S."/>
            <person name="Blin K."/>
            <person name="Weber T."/>
        </authorList>
    </citation>
    <scope>NUCLEOTIDE SEQUENCE</scope>
    <source>
        <strain evidence="1">NBC_00060</strain>
    </source>
</reference>